<dbReference type="InterPro" id="IPR049941">
    <property type="entry name" value="LPLAT_7/PORCN-like"/>
</dbReference>
<dbReference type="GO" id="GO:0005783">
    <property type="term" value="C:endoplasmic reticulum"/>
    <property type="evidence" value="ECO:0007669"/>
    <property type="project" value="UniProtKB-SubCell"/>
</dbReference>
<dbReference type="PANTHER" id="PTHR13906">
    <property type="entry name" value="PORCUPINE"/>
    <property type="match status" value="1"/>
</dbReference>
<feature type="transmembrane region" description="Helical" evidence="18">
    <location>
        <begin position="97"/>
        <end position="116"/>
    </location>
</feature>
<dbReference type="OrthoDB" id="286734at2759"/>
<keyword evidence="11" id="KW-0594">Phospholipid biosynthesis</keyword>
<protein>
    <recommendedName>
        <fullName evidence="17">Lysophospholipid acyltransferase 5</fullName>
        <ecNumber evidence="15">2.3.1.23</ecNumber>
        <ecNumber evidence="16">2.3.1.n6</ecNumber>
    </recommendedName>
</protein>
<reference evidence="19 20" key="1">
    <citation type="submission" date="2014-09" db="EMBL/GenBank/DDBJ databases">
        <authorList>
            <person name="Ellenberger Sabrina"/>
        </authorList>
    </citation>
    <scope>NUCLEOTIDE SEQUENCE [LARGE SCALE GENOMIC DNA]</scope>
    <source>
        <strain evidence="19 20">CBS 412.66</strain>
    </source>
</reference>
<keyword evidence="10 18" id="KW-0472">Membrane</keyword>
<evidence type="ECO:0000256" key="18">
    <source>
        <dbReference type="SAM" id="Phobius"/>
    </source>
</evidence>
<keyword evidence="9" id="KW-0443">Lipid metabolism</keyword>
<sequence>MYNIITEPISWLVGVPESNVRLFLTLMIAYPIGYKYHQLYVIQNPNANRQTRNMYILGTGLALAFFFTGFDLIHSVITLATSYCICYLGDRFHNRRAGTIAVWVFNSVYLLLGYYCTASDDYDISWTTSQCVLCLRLMGFSMDYMDGENVKKEQEKELTGPHSFASDCPLQRLPEWREFLAYCYFPSAFLIGPQFSFSLYNRFLSGPYNGAKIKNSRHIAKIQQDYIVKCLSIGIAYIVVLQTVGAYYPTSYILTKEYSTQSLLQRIATYWICGKMVYVKYIGVWLLTEGASTCFGITYQENEGATGKHKFSGLANSKPLEFELMTSVEHLIPTFNINTNLWIKQYVFKRLRFLGNKNLSQIGSLTFLAIWHGLHFGYFETFFLEFSFIFVERILRKRLYTPIIKPLINQNKHFLYFWKLIAWITATTCLSYAMVGFDLLTLPRCIQAHNSVYWYAHVAVAVFFGLHLSFGERGLHSQNK</sequence>
<keyword evidence="12" id="KW-1208">Phospholipid metabolism</keyword>
<keyword evidence="13" id="KW-0012">Acyltransferase</keyword>
<keyword evidence="6 18" id="KW-0812">Transmembrane</keyword>
<dbReference type="EMBL" id="LN732915">
    <property type="protein sequence ID" value="CEP16220.1"/>
    <property type="molecule type" value="Genomic_DNA"/>
</dbReference>
<comment type="pathway">
    <text evidence="3">Lipid metabolism.</text>
</comment>
<dbReference type="EC" id="2.3.1.23" evidence="15"/>
<dbReference type="PANTHER" id="PTHR13906:SF14">
    <property type="entry name" value="LYSOPHOSPHOLIPID ACYLTRANSFERASE 5"/>
    <property type="match status" value="1"/>
</dbReference>
<evidence type="ECO:0000256" key="7">
    <source>
        <dbReference type="ARBA" id="ARBA00022824"/>
    </source>
</evidence>
<evidence type="ECO:0000256" key="3">
    <source>
        <dbReference type="ARBA" id="ARBA00005189"/>
    </source>
</evidence>
<evidence type="ECO:0000256" key="16">
    <source>
        <dbReference type="ARBA" id="ARBA00038923"/>
    </source>
</evidence>
<feature type="transmembrane region" description="Helical" evidence="18">
    <location>
        <begin position="226"/>
        <end position="248"/>
    </location>
</feature>
<name>A0A0B7NL03_9FUNG</name>
<keyword evidence="20" id="KW-1185">Reference proteome</keyword>
<dbReference type="Proteomes" id="UP000054107">
    <property type="component" value="Unassembled WGS sequence"/>
</dbReference>
<feature type="transmembrane region" description="Helical" evidence="18">
    <location>
        <begin position="452"/>
        <end position="470"/>
    </location>
</feature>
<evidence type="ECO:0000256" key="15">
    <source>
        <dbReference type="ARBA" id="ARBA00026120"/>
    </source>
</evidence>
<evidence type="ECO:0000256" key="4">
    <source>
        <dbReference type="ARBA" id="ARBA00022516"/>
    </source>
</evidence>
<dbReference type="GO" id="GO:0016020">
    <property type="term" value="C:membrane"/>
    <property type="evidence" value="ECO:0007669"/>
    <property type="project" value="UniProtKB-SubCell"/>
</dbReference>
<dbReference type="GO" id="GO:0047184">
    <property type="term" value="F:1-acylglycerophosphocholine O-acyltransferase activity"/>
    <property type="evidence" value="ECO:0007669"/>
    <property type="project" value="UniProtKB-EC"/>
</dbReference>
<evidence type="ECO:0000256" key="13">
    <source>
        <dbReference type="ARBA" id="ARBA00023315"/>
    </source>
</evidence>
<proteinExistence type="predicted"/>
<dbReference type="GO" id="GO:0006656">
    <property type="term" value="P:phosphatidylcholine biosynthetic process"/>
    <property type="evidence" value="ECO:0007669"/>
    <property type="project" value="TreeGrafter"/>
</dbReference>
<evidence type="ECO:0000256" key="6">
    <source>
        <dbReference type="ARBA" id="ARBA00022692"/>
    </source>
</evidence>
<keyword evidence="7" id="KW-0256">Endoplasmic reticulum</keyword>
<evidence type="ECO:0000256" key="9">
    <source>
        <dbReference type="ARBA" id="ARBA00023098"/>
    </source>
</evidence>
<keyword evidence="8 18" id="KW-1133">Transmembrane helix</keyword>
<evidence type="ECO:0000256" key="5">
    <source>
        <dbReference type="ARBA" id="ARBA00022679"/>
    </source>
</evidence>
<dbReference type="EC" id="2.3.1.n6" evidence="16"/>
<dbReference type="InterPro" id="IPR004299">
    <property type="entry name" value="MBOAT_fam"/>
</dbReference>
<organism evidence="19 20">
    <name type="scientific">Parasitella parasitica</name>
    <dbReference type="NCBI Taxonomy" id="35722"/>
    <lineage>
        <taxon>Eukaryota</taxon>
        <taxon>Fungi</taxon>
        <taxon>Fungi incertae sedis</taxon>
        <taxon>Mucoromycota</taxon>
        <taxon>Mucoromycotina</taxon>
        <taxon>Mucoromycetes</taxon>
        <taxon>Mucorales</taxon>
        <taxon>Mucorineae</taxon>
        <taxon>Mucoraceae</taxon>
        <taxon>Parasitella</taxon>
    </lineage>
</organism>
<evidence type="ECO:0000256" key="1">
    <source>
        <dbReference type="ARBA" id="ARBA00004141"/>
    </source>
</evidence>
<evidence type="ECO:0000256" key="17">
    <source>
        <dbReference type="ARBA" id="ARBA00039721"/>
    </source>
</evidence>
<dbReference type="GO" id="GO:0071617">
    <property type="term" value="F:lysophospholipid acyltransferase activity"/>
    <property type="evidence" value="ECO:0007669"/>
    <property type="project" value="TreeGrafter"/>
</dbReference>
<dbReference type="AlphaFoldDB" id="A0A0B7NL03"/>
<feature type="transmembrane region" description="Helical" evidence="18">
    <location>
        <begin position="416"/>
        <end position="440"/>
    </location>
</feature>
<comment type="pathway">
    <text evidence="14">Phospholipid metabolism.</text>
</comment>
<accession>A0A0B7NL03</accession>
<evidence type="ECO:0000256" key="14">
    <source>
        <dbReference type="ARBA" id="ARBA00025707"/>
    </source>
</evidence>
<evidence type="ECO:0000313" key="20">
    <source>
        <dbReference type="Proteomes" id="UP000054107"/>
    </source>
</evidence>
<comment type="subcellular location">
    <subcellularLocation>
        <location evidence="2">Endoplasmic reticulum</location>
    </subcellularLocation>
    <subcellularLocation>
        <location evidence="1">Membrane</location>
        <topology evidence="1">Multi-pass membrane protein</topology>
    </subcellularLocation>
</comment>
<dbReference type="Pfam" id="PF03062">
    <property type="entry name" value="MBOAT"/>
    <property type="match status" value="1"/>
</dbReference>
<keyword evidence="5" id="KW-0808">Transferase</keyword>
<evidence type="ECO:0000256" key="11">
    <source>
        <dbReference type="ARBA" id="ARBA00023209"/>
    </source>
</evidence>
<keyword evidence="4" id="KW-0444">Lipid biosynthesis</keyword>
<evidence type="ECO:0000256" key="8">
    <source>
        <dbReference type="ARBA" id="ARBA00022989"/>
    </source>
</evidence>
<feature type="transmembrane region" description="Helical" evidence="18">
    <location>
        <begin position="377"/>
        <end position="395"/>
    </location>
</feature>
<evidence type="ECO:0000256" key="12">
    <source>
        <dbReference type="ARBA" id="ARBA00023264"/>
    </source>
</evidence>
<feature type="transmembrane region" description="Helical" evidence="18">
    <location>
        <begin position="54"/>
        <end position="77"/>
    </location>
</feature>
<evidence type="ECO:0000256" key="10">
    <source>
        <dbReference type="ARBA" id="ARBA00023136"/>
    </source>
</evidence>
<feature type="transmembrane region" description="Helical" evidence="18">
    <location>
        <begin position="20"/>
        <end position="42"/>
    </location>
</feature>
<gene>
    <name evidence="19" type="primary">PARPA_10469.1 scaffold 40601</name>
</gene>
<dbReference type="STRING" id="35722.A0A0B7NL03"/>
<evidence type="ECO:0000256" key="2">
    <source>
        <dbReference type="ARBA" id="ARBA00004240"/>
    </source>
</evidence>
<evidence type="ECO:0000313" key="19">
    <source>
        <dbReference type="EMBL" id="CEP16220.1"/>
    </source>
</evidence>
<dbReference type="GO" id="GO:0030258">
    <property type="term" value="P:lipid modification"/>
    <property type="evidence" value="ECO:0007669"/>
    <property type="project" value="TreeGrafter"/>
</dbReference>